<keyword evidence="3" id="KW-1185">Reference proteome</keyword>
<organism evidence="2 3">
    <name type="scientific">Desulfurivibrio alkaliphilus (strain DSM 19089 / UNIQEM U267 / AHT2)</name>
    <dbReference type="NCBI Taxonomy" id="589865"/>
    <lineage>
        <taxon>Bacteria</taxon>
        <taxon>Pseudomonadati</taxon>
        <taxon>Thermodesulfobacteriota</taxon>
        <taxon>Desulfobulbia</taxon>
        <taxon>Desulfobulbales</taxon>
        <taxon>Desulfobulbaceae</taxon>
        <taxon>Desulfurivibrio</taxon>
    </lineage>
</organism>
<dbReference type="HOGENOM" id="CLU_053697_1_1_7"/>
<reference evidence="3" key="1">
    <citation type="submission" date="2010-02" db="EMBL/GenBank/DDBJ databases">
        <title>Complete sequence of Desulfurivibrio alkaliphilus AHT2.</title>
        <authorList>
            <consortium name="US DOE Joint Genome Institute"/>
            <person name="Pitluck S."/>
            <person name="Chertkov O."/>
            <person name="Detter J.C."/>
            <person name="Han C."/>
            <person name="Tapia R."/>
            <person name="Larimer F."/>
            <person name="Land M."/>
            <person name="Hauser L."/>
            <person name="Kyrpides N."/>
            <person name="Mikhailova N."/>
            <person name="Sorokin D.Y."/>
            <person name="Muyzer G."/>
            <person name="Woyke T."/>
        </authorList>
    </citation>
    <scope>NUCLEOTIDE SEQUENCE [LARGE SCALE GENOMIC DNA]</scope>
    <source>
        <strain evidence="3">DSM 19089 / UNIQEM U267 / AHT2</strain>
    </source>
</reference>
<dbReference type="InterPro" id="IPR047678">
    <property type="entry name" value="YjiM-like"/>
</dbReference>
<dbReference type="Pfam" id="PF06050">
    <property type="entry name" value="HGD-D"/>
    <property type="match status" value="1"/>
</dbReference>
<protein>
    <submittedName>
        <fullName evidence="2">2-hydroxyglutaryl-CoA dehydratase D-component</fullName>
    </submittedName>
</protein>
<accession>D6Z1X5</accession>
<dbReference type="AlphaFoldDB" id="D6Z1X5"/>
<dbReference type="PANTHER" id="PTHR30548">
    <property type="entry name" value="2-HYDROXYGLUTARYL-COA DEHYDRATASE, D-COMPONENT-RELATED"/>
    <property type="match status" value="1"/>
</dbReference>
<evidence type="ECO:0000256" key="1">
    <source>
        <dbReference type="ARBA" id="ARBA00005806"/>
    </source>
</evidence>
<sequence length="431" mass="48128">MEHELGQRMRKTTRLHLAMEGEETLQRLAEFPERLAAMDYFYSLFRDLANGAGPASLAGGRKIVATMCMQVPQELILAVGAYPWRLCSGANAYDQVGAEFMPAKSCPVVRSTLGMLKLNQSLWGEDLGGVVVPTTCDQKKKACEQLAALGYPVYSLEMPAGKDSELSRYYWQESVKQFAIALERMVGRRVTAAGLRQAIGQVGRAAALFRQLHRLRGNRPPLILGSDLFLVYNAYFLADIERWCQAVEALLAELEQRRQGEVRVTNRRAPRLLFTGSPPIFPNFKLPVLVEQSGGIIVADESCSSTRLLSDAVAYDEAGLNDMVPAVADRYLKPCTCPCLTPNHDRLRKLLAMIDEFAVDGVVYQAFSGCLPYEMERRQVNEILSARGTPMLYVETDYSPEDSGQLSTRVEAFIESIKARKRKTARKKREI</sequence>
<dbReference type="KEGG" id="dak:DaAHT2_0846"/>
<dbReference type="eggNOG" id="COG1775">
    <property type="taxonomic scope" value="Bacteria"/>
</dbReference>
<dbReference type="Proteomes" id="UP000001508">
    <property type="component" value="Chromosome"/>
</dbReference>
<dbReference type="Gene3D" id="3.40.50.11890">
    <property type="match status" value="1"/>
</dbReference>
<dbReference type="RefSeq" id="WP_013163080.1">
    <property type="nucleotide sequence ID" value="NC_014216.1"/>
</dbReference>
<dbReference type="STRING" id="589865.DaAHT2_0846"/>
<dbReference type="Gene3D" id="1.20.1270.370">
    <property type="match status" value="1"/>
</dbReference>
<name>D6Z1X5_DESAT</name>
<dbReference type="EMBL" id="CP001940">
    <property type="protein sequence ID" value="ADH85550.1"/>
    <property type="molecule type" value="Genomic_DNA"/>
</dbReference>
<comment type="similarity">
    <text evidence="1">Belongs to the FldB/FldC dehydratase alpha/beta subunit family.</text>
</comment>
<dbReference type="FunCoup" id="D6Z1X5">
    <property type="interactions" value="2"/>
</dbReference>
<dbReference type="InterPro" id="IPR010327">
    <property type="entry name" value="FldB/FldC_alpha/beta"/>
</dbReference>
<evidence type="ECO:0000313" key="2">
    <source>
        <dbReference type="EMBL" id="ADH85550.1"/>
    </source>
</evidence>
<gene>
    <name evidence="2" type="ordered locus">DaAHT2_0846</name>
</gene>
<proteinExistence type="inferred from homology"/>
<dbReference type="Gene3D" id="3.40.50.11900">
    <property type="match status" value="1"/>
</dbReference>
<evidence type="ECO:0000313" key="3">
    <source>
        <dbReference type="Proteomes" id="UP000001508"/>
    </source>
</evidence>
<dbReference type="NCBIfam" id="NF040772">
    <property type="entry name" value="double_cubane"/>
    <property type="match status" value="1"/>
</dbReference>
<dbReference type="InParanoid" id="D6Z1X5"/>
<dbReference type="PANTHER" id="PTHR30548:SF1">
    <property type="entry name" value="DEHYDRATASE SUBUNIT MJ0007-RELATED"/>
    <property type="match status" value="1"/>
</dbReference>